<keyword evidence="2" id="KW-0812">Transmembrane</keyword>
<gene>
    <name evidence="4" type="ORF">CVLEPA_LOCUS32095</name>
</gene>
<evidence type="ECO:0000256" key="1">
    <source>
        <dbReference type="ARBA" id="ARBA00008573"/>
    </source>
</evidence>
<keyword evidence="2" id="KW-1133">Transmembrane helix</keyword>
<feature type="transmembrane region" description="Helical" evidence="2">
    <location>
        <begin position="6"/>
        <end position="27"/>
    </location>
</feature>
<comment type="subcellular location">
    <subcellularLocation>
        <location evidence="2">Membrane</location>
        <topology evidence="2">Multi-pass membrane protein</topology>
    </subcellularLocation>
</comment>
<dbReference type="EMBL" id="CAWYQH010000174">
    <property type="protein sequence ID" value="CAK8698677.1"/>
    <property type="molecule type" value="Genomic_DNA"/>
</dbReference>
<comment type="similarity">
    <text evidence="1 2">Belongs to the DP1 family.</text>
</comment>
<dbReference type="PANTHER" id="PTHR12300">
    <property type="entry name" value="HVA22-LIKE PROTEINS"/>
    <property type="match status" value="1"/>
</dbReference>
<feature type="region of interest" description="Disordered" evidence="3">
    <location>
        <begin position="224"/>
        <end position="244"/>
    </location>
</feature>
<dbReference type="PANTHER" id="PTHR12300:SF117">
    <property type="entry name" value="LP05237P-RELATED"/>
    <property type="match status" value="1"/>
</dbReference>
<feature type="transmembrane region" description="Helical" evidence="2">
    <location>
        <begin position="39"/>
        <end position="58"/>
    </location>
</feature>
<name>A0ABP0H3V7_CLALP</name>
<reference evidence="4 5" key="1">
    <citation type="submission" date="2024-02" db="EMBL/GenBank/DDBJ databases">
        <authorList>
            <person name="Daric V."/>
            <person name="Darras S."/>
        </authorList>
    </citation>
    <scope>NUCLEOTIDE SEQUENCE [LARGE SCALE GENOMIC DNA]</scope>
</reference>
<dbReference type="Proteomes" id="UP001642483">
    <property type="component" value="Unassembled WGS sequence"/>
</dbReference>
<evidence type="ECO:0000313" key="5">
    <source>
        <dbReference type="Proteomes" id="UP001642483"/>
    </source>
</evidence>
<proteinExistence type="inferred from homology"/>
<accession>A0ABP0H3V7</accession>
<feature type="transmembrane region" description="Helical" evidence="2">
    <location>
        <begin position="64"/>
        <end position="81"/>
    </location>
</feature>
<keyword evidence="5" id="KW-1185">Reference proteome</keyword>
<dbReference type="Pfam" id="PF03134">
    <property type="entry name" value="TB2_DP1_HVA22"/>
    <property type="match status" value="1"/>
</dbReference>
<evidence type="ECO:0000256" key="3">
    <source>
        <dbReference type="SAM" id="MobiDB-lite"/>
    </source>
</evidence>
<evidence type="ECO:0000256" key="2">
    <source>
        <dbReference type="RuleBase" id="RU362006"/>
    </source>
</evidence>
<feature type="compositionally biased region" description="Polar residues" evidence="3">
    <location>
        <begin position="312"/>
        <end position="322"/>
    </location>
</feature>
<evidence type="ECO:0000313" key="4">
    <source>
        <dbReference type="EMBL" id="CAK8698677.1"/>
    </source>
</evidence>
<dbReference type="InterPro" id="IPR004345">
    <property type="entry name" value="TB2_DP1_HVA22"/>
</dbReference>
<feature type="compositionally biased region" description="Basic residues" evidence="3">
    <location>
        <begin position="278"/>
        <end position="287"/>
    </location>
</feature>
<feature type="region of interest" description="Disordered" evidence="3">
    <location>
        <begin position="259"/>
        <end position="322"/>
    </location>
</feature>
<keyword evidence="2" id="KW-0472">Membrane</keyword>
<protein>
    <recommendedName>
        <fullName evidence="2">Receptor expression-enhancing protein</fullName>
    </recommendedName>
</protein>
<sequence>MGGAVVSRFAIVASGLLYPAYSSYKAVKGANARQYVRWIMYWVVFALFTAVETFTDVFLSWMPFYYELKIIIVFWLVLPYTKGSSYLYRKFIHPNLSKREQEIDLFLENAKERGYQTMVTVGSRGINLAANAVVSAAVKGQAVVTDRLKSYSVMDLSNLPDNTAIHSQGPAAIANPAVVRERHLRSSNPMVSLDNRTEPTDGPSHLTMQYKAFSMMNLTQDFAQDDIGNDSSSGEDYFSTEPPTYTIDDMQITRRSNFAEEAVPQPDDFTTRFYTMPKPKKGKKAKTKQLPPLPKENVNPNVRRSKRKSKPNNHSSYQDLAE</sequence>
<comment type="caution">
    <text evidence="4">The sequence shown here is derived from an EMBL/GenBank/DDBJ whole genome shotgun (WGS) entry which is preliminary data.</text>
</comment>
<organism evidence="4 5">
    <name type="scientific">Clavelina lepadiformis</name>
    <name type="common">Light-bulb sea squirt</name>
    <name type="synonym">Ascidia lepadiformis</name>
    <dbReference type="NCBI Taxonomy" id="159417"/>
    <lineage>
        <taxon>Eukaryota</taxon>
        <taxon>Metazoa</taxon>
        <taxon>Chordata</taxon>
        <taxon>Tunicata</taxon>
        <taxon>Ascidiacea</taxon>
        <taxon>Aplousobranchia</taxon>
        <taxon>Clavelinidae</taxon>
        <taxon>Clavelina</taxon>
    </lineage>
</organism>